<dbReference type="EMBL" id="JANPWB010000003">
    <property type="protein sequence ID" value="KAJ1197081.1"/>
    <property type="molecule type" value="Genomic_DNA"/>
</dbReference>
<dbReference type="Proteomes" id="UP001066276">
    <property type="component" value="Chromosome 2_1"/>
</dbReference>
<evidence type="ECO:0000256" key="1">
    <source>
        <dbReference type="SAM" id="MobiDB-lite"/>
    </source>
</evidence>
<organism evidence="2 3">
    <name type="scientific">Pleurodeles waltl</name>
    <name type="common">Iberian ribbed newt</name>
    <dbReference type="NCBI Taxonomy" id="8319"/>
    <lineage>
        <taxon>Eukaryota</taxon>
        <taxon>Metazoa</taxon>
        <taxon>Chordata</taxon>
        <taxon>Craniata</taxon>
        <taxon>Vertebrata</taxon>
        <taxon>Euteleostomi</taxon>
        <taxon>Amphibia</taxon>
        <taxon>Batrachia</taxon>
        <taxon>Caudata</taxon>
        <taxon>Salamandroidea</taxon>
        <taxon>Salamandridae</taxon>
        <taxon>Pleurodelinae</taxon>
        <taxon>Pleurodeles</taxon>
    </lineage>
</organism>
<evidence type="ECO:0000313" key="2">
    <source>
        <dbReference type="EMBL" id="KAJ1197081.1"/>
    </source>
</evidence>
<gene>
    <name evidence="2" type="ORF">NDU88_000943</name>
</gene>
<evidence type="ECO:0000313" key="3">
    <source>
        <dbReference type="Proteomes" id="UP001066276"/>
    </source>
</evidence>
<protein>
    <submittedName>
        <fullName evidence="2">Uncharacterized protein</fullName>
    </submittedName>
</protein>
<sequence>MPPGLHRGTKRQTNGKNRATAVPVSRNTDCRLDAAQKRDAMVVRRVTYLGFVKEQNLQNVCELVSEKLQFLVSDWQAIKSAFNISETVVKLCDPVLETGYVRLDRFGVCGQVRDLRVHGFQTVVCTPWQCPSDYLLRRQWSLNH</sequence>
<reference evidence="2" key="1">
    <citation type="journal article" date="2022" name="bioRxiv">
        <title>Sequencing and chromosome-scale assembly of the giantPleurodeles waltlgenome.</title>
        <authorList>
            <person name="Brown T."/>
            <person name="Elewa A."/>
            <person name="Iarovenko S."/>
            <person name="Subramanian E."/>
            <person name="Araus A.J."/>
            <person name="Petzold A."/>
            <person name="Susuki M."/>
            <person name="Suzuki K.-i.T."/>
            <person name="Hayashi T."/>
            <person name="Toyoda A."/>
            <person name="Oliveira C."/>
            <person name="Osipova E."/>
            <person name="Leigh N.D."/>
            <person name="Simon A."/>
            <person name="Yun M.H."/>
        </authorList>
    </citation>
    <scope>NUCLEOTIDE SEQUENCE</scope>
    <source>
        <strain evidence="2">20211129_DDA</strain>
        <tissue evidence="2">Liver</tissue>
    </source>
</reference>
<feature type="region of interest" description="Disordered" evidence="1">
    <location>
        <begin position="1"/>
        <end position="21"/>
    </location>
</feature>
<accession>A0AAV7V9I5</accession>
<comment type="caution">
    <text evidence="2">The sequence shown here is derived from an EMBL/GenBank/DDBJ whole genome shotgun (WGS) entry which is preliminary data.</text>
</comment>
<dbReference type="AlphaFoldDB" id="A0AAV7V9I5"/>
<proteinExistence type="predicted"/>
<keyword evidence="3" id="KW-1185">Reference proteome</keyword>
<name>A0AAV7V9I5_PLEWA</name>